<dbReference type="EMBL" id="MU274912">
    <property type="protein sequence ID" value="KAI0088928.1"/>
    <property type="molecule type" value="Genomic_DNA"/>
</dbReference>
<protein>
    <submittedName>
        <fullName evidence="1">Uncharacterized protein</fullName>
    </submittedName>
</protein>
<comment type="caution">
    <text evidence="1">The sequence shown here is derived from an EMBL/GenBank/DDBJ whole genome shotgun (WGS) entry which is preliminary data.</text>
</comment>
<evidence type="ECO:0000313" key="1">
    <source>
        <dbReference type="EMBL" id="KAI0088928.1"/>
    </source>
</evidence>
<name>A0ACB8U3V7_9APHY</name>
<gene>
    <name evidence="1" type="ORF">BDY19DRAFT_946855</name>
</gene>
<reference evidence="1" key="1">
    <citation type="journal article" date="2021" name="Environ. Microbiol.">
        <title>Gene family expansions and transcriptome signatures uncover fungal adaptations to wood decay.</title>
        <authorList>
            <person name="Hage H."/>
            <person name="Miyauchi S."/>
            <person name="Viragh M."/>
            <person name="Drula E."/>
            <person name="Min B."/>
            <person name="Chaduli D."/>
            <person name="Navarro D."/>
            <person name="Favel A."/>
            <person name="Norest M."/>
            <person name="Lesage-Meessen L."/>
            <person name="Balint B."/>
            <person name="Merenyi Z."/>
            <person name="de Eugenio L."/>
            <person name="Morin E."/>
            <person name="Martinez A.T."/>
            <person name="Baldrian P."/>
            <person name="Stursova M."/>
            <person name="Martinez M.J."/>
            <person name="Novotny C."/>
            <person name="Magnuson J.K."/>
            <person name="Spatafora J.W."/>
            <person name="Maurice S."/>
            <person name="Pangilinan J."/>
            <person name="Andreopoulos W."/>
            <person name="LaButti K."/>
            <person name="Hundley H."/>
            <person name="Na H."/>
            <person name="Kuo A."/>
            <person name="Barry K."/>
            <person name="Lipzen A."/>
            <person name="Henrissat B."/>
            <person name="Riley R."/>
            <person name="Ahrendt S."/>
            <person name="Nagy L.G."/>
            <person name="Grigoriev I.V."/>
            <person name="Martin F."/>
            <person name="Rosso M.N."/>
        </authorList>
    </citation>
    <scope>NUCLEOTIDE SEQUENCE</scope>
    <source>
        <strain evidence="1">CBS 384.51</strain>
    </source>
</reference>
<proteinExistence type="predicted"/>
<sequence length="77" mass="7906">MCIRKSSIAGKVQSMHKRDGSALESDGDALALAVHRQSATPVPANALSGANGSHGLPRSRLLAPLAVTTTKEPNTST</sequence>
<organism evidence="1 2">
    <name type="scientific">Irpex rosettiformis</name>
    <dbReference type="NCBI Taxonomy" id="378272"/>
    <lineage>
        <taxon>Eukaryota</taxon>
        <taxon>Fungi</taxon>
        <taxon>Dikarya</taxon>
        <taxon>Basidiomycota</taxon>
        <taxon>Agaricomycotina</taxon>
        <taxon>Agaricomycetes</taxon>
        <taxon>Polyporales</taxon>
        <taxon>Irpicaceae</taxon>
        <taxon>Irpex</taxon>
    </lineage>
</organism>
<keyword evidence="2" id="KW-1185">Reference proteome</keyword>
<accession>A0ACB8U3V7</accession>
<dbReference type="Proteomes" id="UP001055072">
    <property type="component" value="Unassembled WGS sequence"/>
</dbReference>
<evidence type="ECO:0000313" key="2">
    <source>
        <dbReference type="Proteomes" id="UP001055072"/>
    </source>
</evidence>